<dbReference type="Proteomes" id="UP001320326">
    <property type="component" value="Chromosome"/>
</dbReference>
<name>A0AAN1XAL0_9PROT</name>
<feature type="domain" description="CHASE" evidence="6">
    <location>
        <begin position="118"/>
        <end position="315"/>
    </location>
</feature>
<keyword evidence="2 5" id="KW-0812">Transmembrane</keyword>
<dbReference type="PROSITE" id="PS50839">
    <property type="entry name" value="CHASE"/>
    <property type="match status" value="1"/>
</dbReference>
<evidence type="ECO:0000313" key="8">
    <source>
        <dbReference type="EMBL" id="BCK87870.1"/>
    </source>
</evidence>
<evidence type="ECO:0000256" key="4">
    <source>
        <dbReference type="ARBA" id="ARBA00023136"/>
    </source>
</evidence>
<evidence type="ECO:0000259" key="7">
    <source>
        <dbReference type="PROSITE" id="PS51832"/>
    </source>
</evidence>
<dbReference type="SMART" id="SM01079">
    <property type="entry name" value="CHASE"/>
    <property type="match status" value="1"/>
</dbReference>
<feature type="transmembrane region" description="Helical" evidence="5">
    <location>
        <begin position="51"/>
        <end position="72"/>
    </location>
</feature>
<keyword evidence="3 5" id="KW-1133">Transmembrane helix</keyword>
<dbReference type="KEGG" id="seme:MIZ01_1667"/>
<dbReference type="PANTHER" id="PTHR45228:SF4">
    <property type="entry name" value="LIPOPROTEIN"/>
    <property type="match status" value="1"/>
</dbReference>
<keyword evidence="9" id="KW-1185">Reference proteome</keyword>
<evidence type="ECO:0000313" key="9">
    <source>
        <dbReference type="Proteomes" id="UP001320326"/>
    </source>
</evidence>
<accession>A0AAN1XAL0</accession>
<evidence type="ECO:0000256" key="3">
    <source>
        <dbReference type="ARBA" id="ARBA00022989"/>
    </source>
</evidence>
<evidence type="ECO:0000256" key="5">
    <source>
        <dbReference type="SAM" id="Phobius"/>
    </source>
</evidence>
<dbReference type="Pfam" id="PF13487">
    <property type="entry name" value="HD_5"/>
    <property type="match status" value="1"/>
</dbReference>
<dbReference type="InterPro" id="IPR052020">
    <property type="entry name" value="Cyclic_di-GMP/3'3'-cGAMP_PDE"/>
</dbReference>
<evidence type="ECO:0000256" key="2">
    <source>
        <dbReference type="ARBA" id="ARBA00022692"/>
    </source>
</evidence>
<reference evidence="8 9" key="1">
    <citation type="journal article" date="2022" name="Int. J. Syst. Evol. Microbiol.">
        <title>&lt;i&gt;Sideroxyarcus emersonii&lt;/i&gt; gen. nov. sp. nov., a neutrophilic, microaerobic iron- and thiosulfate-oxidizing bacterium isolated from iron-rich wetland sediment.</title>
        <authorList>
            <person name="Kato S."/>
            <person name="Itoh T."/>
            <person name="Iino T."/>
            <person name="Ohkuma M."/>
        </authorList>
    </citation>
    <scope>NUCLEOTIDE SEQUENCE [LARGE SCALE GENOMIC DNA]</scope>
    <source>
        <strain evidence="8 9">MIZ01</strain>
    </source>
</reference>
<dbReference type="InterPro" id="IPR042240">
    <property type="entry name" value="CHASE_sf"/>
</dbReference>
<organism evidence="8 9">
    <name type="scientific">Sideroxyarcus emersonii</name>
    <dbReference type="NCBI Taxonomy" id="2764705"/>
    <lineage>
        <taxon>Bacteria</taxon>
        <taxon>Pseudomonadati</taxon>
        <taxon>Pseudomonadota</taxon>
        <taxon>Betaproteobacteria</taxon>
        <taxon>Nitrosomonadales</taxon>
        <taxon>Gallionellaceae</taxon>
        <taxon>Sideroxyarcus</taxon>
    </lineage>
</organism>
<dbReference type="InterPro" id="IPR003607">
    <property type="entry name" value="HD/PDEase_dom"/>
</dbReference>
<dbReference type="GO" id="GO:0008081">
    <property type="term" value="F:phosphoric diester hydrolase activity"/>
    <property type="evidence" value="ECO:0007669"/>
    <property type="project" value="UniProtKB-ARBA"/>
</dbReference>
<dbReference type="EMBL" id="AP023423">
    <property type="protein sequence ID" value="BCK87870.1"/>
    <property type="molecule type" value="Genomic_DNA"/>
</dbReference>
<evidence type="ECO:0008006" key="10">
    <source>
        <dbReference type="Google" id="ProtNLM"/>
    </source>
</evidence>
<gene>
    <name evidence="8" type="ORF">MIZ01_1667</name>
</gene>
<comment type="subcellular location">
    <subcellularLocation>
        <location evidence="1">Membrane</location>
    </subcellularLocation>
</comment>
<feature type="transmembrane region" description="Helical" evidence="5">
    <location>
        <begin position="360"/>
        <end position="380"/>
    </location>
</feature>
<evidence type="ECO:0000256" key="1">
    <source>
        <dbReference type="ARBA" id="ARBA00004370"/>
    </source>
</evidence>
<dbReference type="Gene3D" id="1.10.3210.10">
    <property type="entry name" value="Hypothetical protein af1432"/>
    <property type="match status" value="1"/>
</dbReference>
<dbReference type="InterPro" id="IPR006189">
    <property type="entry name" value="CHASE_dom"/>
</dbReference>
<dbReference type="PROSITE" id="PS51832">
    <property type="entry name" value="HD_GYP"/>
    <property type="match status" value="1"/>
</dbReference>
<dbReference type="Pfam" id="PF03924">
    <property type="entry name" value="CHASE"/>
    <property type="match status" value="1"/>
</dbReference>
<dbReference type="PANTHER" id="PTHR45228">
    <property type="entry name" value="CYCLIC DI-GMP PHOSPHODIESTERASE TM_0186-RELATED"/>
    <property type="match status" value="1"/>
</dbReference>
<dbReference type="InterPro" id="IPR037522">
    <property type="entry name" value="HD_GYP_dom"/>
</dbReference>
<sequence>MPQAGRRSTFPDALRMLICDMVQTKRYPSNSLKFRTNSGQAMANNNFRIGVLLKLAPLAVLVVCLLVTVLLWDIMRKSADKELQNEFDVQVRLVQSNIKRRLDNYRDVLRGTAGLFQASESVTRNEFHTYVESMELAQVYPGIQGVGYSLLIPAIEKMRRIEAIRKEGFPQFSIRPEGSRDPYSAIIYLEPFDWRNQRAFGYDMYAEPVRREAMERARDQDTEALSGRVVLVQETGADVQYGFLLYKPIYRNGSPHDSITQRRSSLVGWVYEPFRMNELMNQGVLGRYLETIRDQLDIEIYDGDSVDAQHLMFDSKKNGAGGAVRFVSTSTEPYFARNWTIRINSLPAFEAKLNTLQARMILIGGIFISLLLTLVVWLLATTNTRAIKLAAKMSEQLERTLDQTIGAMATVIEIRDPYTAGHQRRAADLASAIAREMGLGDGQLRALTLAAMTYEIGKIQIPAEILSKPGKLDEVERNLIQVHAQAGFEILREIAFPWPIAKIVQQHHERLDGSGYPQGLRGDDILIEARIIAVADVVEAMLSHRPYRPALGLDAALAEITGQRGVLYDPAVVDACVRLFRELGYRMPD</sequence>
<dbReference type="GO" id="GO:0016020">
    <property type="term" value="C:membrane"/>
    <property type="evidence" value="ECO:0007669"/>
    <property type="project" value="UniProtKB-SubCell"/>
</dbReference>
<proteinExistence type="predicted"/>
<feature type="domain" description="HD-GYP" evidence="7">
    <location>
        <begin position="397"/>
        <end position="589"/>
    </location>
</feature>
<dbReference type="CDD" id="cd00077">
    <property type="entry name" value="HDc"/>
    <property type="match status" value="1"/>
</dbReference>
<dbReference type="GO" id="GO:0007165">
    <property type="term" value="P:signal transduction"/>
    <property type="evidence" value="ECO:0007669"/>
    <property type="project" value="UniProtKB-ARBA"/>
</dbReference>
<protein>
    <recommendedName>
        <fullName evidence="10">HD domain-containing protein</fullName>
    </recommendedName>
</protein>
<dbReference type="Gene3D" id="3.30.450.350">
    <property type="entry name" value="CHASE domain"/>
    <property type="match status" value="1"/>
</dbReference>
<dbReference type="AlphaFoldDB" id="A0AAN1XAL0"/>
<dbReference type="SUPFAM" id="SSF109604">
    <property type="entry name" value="HD-domain/PDEase-like"/>
    <property type="match status" value="1"/>
</dbReference>
<dbReference type="SMART" id="SM00471">
    <property type="entry name" value="HDc"/>
    <property type="match status" value="1"/>
</dbReference>
<evidence type="ECO:0000259" key="6">
    <source>
        <dbReference type="PROSITE" id="PS50839"/>
    </source>
</evidence>
<keyword evidence="4 5" id="KW-0472">Membrane</keyword>